<feature type="domain" description="Protein kinase" evidence="7">
    <location>
        <begin position="163"/>
        <end position="465"/>
    </location>
</feature>
<dbReference type="InterPro" id="IPR011009">
    <property type="entry name" value="Kinase-like_dom_sf"/>
</dbReference>
<reference evidence="9" key="1">
    <citation type="submission" date="2015-03" db="EMBL/GenBank/DDBJ databases">
        <authorList>
            <consortium name="Pathogen Informatics"/>
        </authorList>
    </citation>
    <scope>NUCLEOTIDE SEQUENCE [LARGE SCALE GENOMIC DNA]</scope>
    <source>
        <strain evidence="9">NCTC11134</strain>
        <plasmid evidence="9">2</plasmid>
    </source>
</reference>
<dbReference type="AlphaFoldDB" id="A0A0H5NYP1"/>
<keyword evidence="4" id="KW-0067">ATP-binding</keyword>
<dbReference type="PANTHER" id="PTHR43289">
    <property type="entry name" value="MITOGEN-ACTIVATED PROTEIN KINASE KINASE KINASE 20-RELATED"/>
    <property type="match status" value="1"/>
</dbReference>
<dbReference type="InterPro" id="IPR000719">
    <property type="entry name" value="Prot_kinase_dom"/>
</dbReference>
<keyword evidence="8" id="KW-0614">Plasmid</keyword>
<evidence type="ECO:0000256" key="6">
    <source>
        <dbReference type="SAM" id="Phobius"/>
    </source>
</evidence>
<evidence type="ECO:0000259" key="7">
    <source>
        <dbReference type="PROSITE" id="PS50011"/>
    </source>
</evidence>
<feature type="transmembrane region" description="Helical" evidence="6">
    <location>
        <begin position="617"/>
        <end position="644"/>
    </location>
</feature>
<keyword evidence="6" id="KW-0472">Membrane</keyword>
<dbReference type="KEGG" id="nfr:ERS450000_03846"/>
<keyword evidence="1 8" id="KW-0808">Transferase</keyword>
<sequence>MTQPVADAVARFTARWRESLRTGAEPPRPADFVPRAAHARRAVLLALVRADIRARAAHPGLVKDIDDYRAEFPELSDTSALIDLLAVATRSAADLTRTGAARPDHTSAASTDGRTAPATPLDDIEDTETACAARPGRTHTASRTPIPSATDGTARPGDRIDDFDLLAELGEGASGRVFLARQISMQRLVTLRLTRGTELPHAMAELDHPHIVRVYDQRLPGGAEGLVYMQYLPGGTAEHLLAARRSHGPTGGGLLLRAVDTAMEAKGEIPPSDSPIRARLAGLGWPETVAWIGRGLATALDYAARHGTLHRAVKPANVVFTAEGVPKLADFAADPTGIDTGAALRYRAPEELAVLGRGPRNDPQPSTGAVGEPGHAAPEVGARADIYALGLLLWELLTGRCPFDDEGLPPEQMLAHRRRGLPDSATAALPAGCPTALVRVLRTCLDPDPARRWPDGAVLAQQLDLCLDERARELVDPPPGSPRRRLVRWRVPLIAAAITVPNVLASLYNIDHSRKLITGRLTERTQELFATSTVVTNLLFFAMAAALLTYWSRRIITVPRGLRAGVTYPPGELARARRDAILLGDRAVLVAFGFWMISAASYPLGVTAAGDRLAPHAFAHFLASHAVCGAIALAYPFFLVNFYVVRCLYPMLLGHSAVGTDDGALLRGLQRRCVGYLLIAASIPLLAVAGVTLLPVEDVARIIVVVRVLCLGSIVMFVASYLLFRAIERDLSALARVARPGLAPLTTRA</sequence>
<dbReference type="GO" id="GO:0004674">
    <property type="term" value="F:protein serine/threonine kinase activity"/>
    <property type="evidence" value="ECO:0007669"/>
    <property type="project" value="UniProtKB-EC"/>
</dbReference>
<accession>A0A0H5NYP1</accession>
<evidence type="ECO:0000256" key="5">
    <source>
        <dbReference type="SAM" id="MobiDB-lite"/>
    </source>
</evidence>
<dbReference type="EMBL" id="LN868939">
    <property type="protein sequence ID" value="CRY80418.1"/>
    <property type="molecule type" value="Genomic_DNA"/>
</dbReference>
<evidence type="ECO:0000313" key="8">
    <source>
        <dbReference type="EMBL" id="CRY80418.1"/>
    </source>
</evidence>
<evidence type="ECO:0000313" key="9">
    <source>
        <dbReference type="Proteomes" id="UP000057820"/>
    </source>
</evidence>
<feature type="transmembrane region" description="Helical" evidence="6">
    <location>
        <begin position="702"/>
        <end position="724"/>
    </location>
</feature>
<keyword evidence="3 8" id="KW-0418">Kinase</keyword>
<protein>
    <submittedName>
        <fullName evidence="8">Serine/threonine-protein kinase PrkC</fullName>
        <ecNumber evidence="8">2.7.11.1</ecNumber>
    </submittedName>
</protein>
<dbReference type="Proteomes" id="UP000057820">
    <property type="component" value="Plasmid 2"/>
</dbReference>
<feature type="transmembrane region" description="Helical" evidence="6">
    <location>
        <begin position="674"/>
        <end position="696"/>
    </location>
</feature>
<name>A0A0H5NYP1_NOCFR</name>
<dbReference type="Pfam" id="PF00069">
    <property type="entry name" value="Pkinase"/>
    <property type="match status" value="1"/>
</dbReference>
<dbReference type="RefSeq" id="WP_060593748.1">
    <property type="nucleotide sequence ID" value="NZ_CP031418.1"/>
</dbReference>
<organism evidence="8 9">
    <name type="scientific">Nocardia farcinica</name>
    <dbReference type="NCBI Taxonomy" id="37329"/>
    <lineage>
        <taxon>Bacteria</taxon>
        <taxon>Bacillati</taxon>
        <taxon>Actinomycetota</taxon>
        <taxon>Actinomycetes</taxon>
        <taxon>Mycobacteriales</taxon>
        <taxon>Nocardiaceae</taxon>
        <taxon>Nocardia</taxon>
    </lineage>
</organism>
<geneLocation type="plasmid" evidence="8">
    <name>2</name>
</geneLocation>
<keyword evidence="6" id="KW-0812">Transmembrane</keyword>
<dbReference type="Gene3D" id="1.10.510.10">
    <property type="entry name" value="Transferase(Phosphotransferase) domain 1"/>
    <property type="match status" value="2"/>
</dbReference>
<evidence type="ECO:0000256" key="3">
    <source>
        <dbReference type="ARBA" id="ARBA00022777"/>
    </source>
</evidence>
<feature type="transmembrane region" description="Helical" evidence="6">
    <location>
        <begin position="587"/>
        <end position="605"/>
    </location>
</feature>
<dbReference type="PANTHER" id="PTHR43289:SF34">
    <property type="entry name" value="SERINE_THREONINE-PROTEIN KINASE YBDM-RELATED"/>
    <property type="match status" value="1"/>
</dbReference>
<dbReference type="EC" id="2.7.11.1" evidence="8"/>
<dbReference type="PROSITE" id="PS50011">
    <property type="entry name" value="PROTEIN_KINASE_DOM"/>
    <property type="match status" value="1"/>
</dbReference>
<feature type="transmembrane region" description="Helical" evidence="6">
    <location>
        <begin position="528"/>
        <end position="551"/>
    </location>
</feature>
<evidence type="ECO:0000256" key="4">
    <source>
        <dbReference type="ARBA" id="ARBA00022840"/>
    </source>
</evidence>
<evidence type="ECO:0000256" key="2">
    <source>
        <dbReference type="ARBA" id="ARBA00022741"/>
    </source>
</evidence>
<feature type="compositionally biased region" description="Polar residues" evidence="5">
    <location>
        <begin position="139"/>
        <end position="151"/>
    </location>
</feature>
<dbReference type="GO" id="GO:0005524">
    <property type="term" value="F:ATP binding"/>
    <property type="evidence" value="ECO:0007669"/>
    <property type="project" value="UniProtKB-KW"/>
</dbReference>
<keyword evidence="2" id="KW-0547">Nucleotide-binding</keyword>
<dbReference type="SUPFAM" id="SSF56112">
    <property type="entry name" value="Protein kinase-like (PK-like)"/>
    <property type="match status" value="1"/>
</dbReference>
<gene>
    <name evidence="8" type="primary">prkC_6</name>
    <name evidence="8" type="ORF">ERS450000_03846</name>
</gene>
<evidence type="ECO:0000256" key="1">
    <source>
        <dbReference type="ARBA" id="ARBA00022679"/>
    </source>
</evidence>
<feature type="region of interest" description="Disordered" evidence="5">
    <location>
        <begin position="355"/>
        <end position="376"/>
    </location>
</feature>
<feature type="region of interest" description="Disordered" evidence="5">
    <location>
        <begin position="95"/>
        <end position="157"/>
    </location>
</feature>
<proteinExistence type="predicted"/>
<keyword evidence="6" id="KW-1133">Transmembrane helix</keyword>